<dbReference type="Proteomes" id="UP000676565">
    <property type="component" value="Unassembled WGS sequence"/>
</dbReference>
<comment type="caution">
    <text evidence="2">The sequence shown here is derived from an EMBL/GenBank/DDBJ whole genome shotgun (WGS) entry which is preliminary data.</text>
</comment>
<keyword evidence="1" id="KW-0812">Transmembrane</keyword>
<keyword evidence="1" id="KW-1133">Transmembrane helix</keyword>
<name>A0ABS5C0G9_9BACT</name>
<feature type="transmembrane region" description="Helical" evidence="1">
    <location>
        <begin position="22"/>
        <end position="42"/>
    </location>
</feature>
<evidence type="ECO:0000256" key="1">
    <source>
        <dbReference type="SAM" id="Phobius"/>
    </source>
</evidence>
<feature type="transmembrane region" description="Helical" evidence="1">
    <location>
        <begin position="308"/>
        <end position="327"/>
    </location>
</feature>
<feature type="transmembrane region" description="Helical" evidence="1">
    <location>
        <begin position="145"/>
        <end position="165"/>
    </location>
</feature>
<accession>A0ABS5C0G9</accession>
<proteinExistence type="predicted"/>
<protein>
    <recommendedName>
        <fullName evidence="4">Glycosyltransferase RgtA/B/C/D-like domain-containing protein</fullName>
    </recommendedName>
</protein>
<feature type="transmembrane region" description="Helical" evidence="1">
    <location>
        <begin position="339"/>
        <end position="357"/>
    </location>
</feature>
<feature type="transmembrane region" description="Helical" evidence="1">
    <location>
        <begin position="195"/>
        <end position="213"/>
    </location>
</feature>
<sequence length="446" mass="47705">MTQTYTPPPPATSATFGSLRRALVAVWAVFALGAFAFVAFIGTNAPYADEWEFVPALLGDEPAGPWLWQQHNEHRMPLPRAVVLTYFKLTHDFRAGMVLQVAMLSALALFLVRLADKLRGKPHWADAFFPVSLLHIGHWENFVMGYQVCFVLFAVLTTSLVVIVLRITRENAFRSGALAGVCLMLLALTGGSGLVVVPCVSAWIVFVAVNVWRGGSKGRAVLLLVLAVLPIAYLGVYFQDYHKPPHHPAPSSNPIAVAGVTGEVLAMSFGIGLSVVWWAAASGLLVVGVLTLTVLVPRWKEPDERLSVAGLIAVAAGVTGVALAIGVGRGGWGAGMGLWSRYSLLTWPLLAATYLVWVKLGRKWVPIALCVVAALAFPGNTGTGMANGSVVAAHYADIAAQAQSGLTAEQIVTGEPFTVSHHSGQPERALRAIPLLRRDRIGIFAR</sequence>
<keyword evidence="1" id="KW-0472">Membrane</keyword>
<feature type="transmembrane region" description="Helical" evidence="1">
    <location>
        <begin position="275"/>
        <end position="296"/>
    </location>
</feature>
<gene>
    <name evidence="2" type="ORF">J8F10_29520</name>
</gene>
<feature type="transmembrane region" description="Helical" evidence="1">
    <location>
        <begin position="93"/>
        <end position="112"/>
    </location>
</feature>
<organism evidence="2 3">
    <name type="scientific">Gemmata palustris</name>
    <dbReference type="NCBI Taxonomy" id="2822762"/>
    <lineage>
        <taxon>Bacteria</taxon>
        <taxon>Pseudomonadati</taxon>
        <taxon>Planctomycetota</taxon>
        <taxon>Planctomycetia</taxon>
        <taxon>Gemmatales</taxon>
        <taxon>Gemmataceae</taxon>
        <taxon>Gemmata</taxon>
    </lineage>
</organism>
<feature type="transmembrane region" description="Helical" evidence="1">
    <location>
        <begin position="220"/>
        <end position="238"/>
    </location>
</feature>
<keyword evidence="3" id="KW-1185">Reference proteome</keyword>
<evidence type="ECO:0008006" key="4">
    <source>
        <dbReference type="Google" id="ProtNLM"/>
    </source>
</evidence>
<reference evidence="2 3" key="1">
    <citation type="submission" date="2021-04" db="EMBL/GenBank/DDBJ databases">
        <authorList>
            <person name="Ivanova A."/>
        </authorList>
    </citation>
    <scope>NUCLEOTIDE SEQUENCE [LARGE SCALE GENOMIC DNA]</scope>
    <source>
        <strain evidence="2 3">G18</strain>
    </source>
</reference>
<evidence type="ECO:0000313" key="2">
    <source>
        <dbReference type="EMBL" id="MBP3959403.1"/>
    </source>
</evidence>
<evidence type="ECO:0000313" key="3">
    <source>
        <dbReference type="Proteomes" id="UP000676565"/>
    </source>
</evidence>
<dbReference type="RefSeq" id="WP_210660049.1">
    <property type="nucleotide sequence ID" value="NZ_JAGKQQ010000001.1"/>
</dbReference>
<dbReference type="EMBL" id="JAGKQQ010000001">
    <property type="protein sequence ID" value="MBP3959403.1"/>
    <property type="molecule type" value="Genomic_DNA"/>
</dbReference>